<dbReference type="AlphaFoldDB" id="A0A842JIP3"/>
<dbReference type="GO" id="GO:0009307">
    <property type="term" value="P:DNA restriction-modification system"/>
    <property type="evidence" value="ECO:0007669"/>
    <property type="project" value="UniProtKB-KW"/>
</dbReference>
<protein>
    <submittedName>
        <fullName evidence="6">Restriction endonuclease subunit S</fullName>
    </submittedName>
</protein>
<dbReference type="InterPro" id="IPR044946">
    <property type="entry name" value="Restrct_endonuc_typeI_TRD_sf"/>
</dbReference>
<name>A0A842JIP3_9ACTN</name>
<dbReference type="PANTHER" id="PTHR43140:SF1">
    <property type="entry name" value="TYPE I RESTRICTION ENZYME ECOKI SPECIFICITY SUBUNIT"/>
    <property type="match status" value="1"/>
</dbReference>
<evidence type="ECO:0000256" key="3">
    <source>
        <dbReference type="ARBA" id="ARBA00023125"/>
    </source>
</evidence>
<evidence type="ECO:0000259" key="5">
    <source>
        <dbReference type="Pfam" id="PF01420"/>
    </source>
</evidence>
<evidence type="ECO:0000313" key="7">
    <source>
        <dbReference type="Proteomes" id="UP000587396"/>
    </source>
</evidence>
<feature type="domain" description="Type I restriction modification DNA specificity" evidence="5">
    <location>
        <begin position="25"/>
        <end position="189"/>
    </location>
</feature>
<dbReference type="Gene3D" id="3.90.220.20">
    <property type="entry name" value="DNA methylase specificity domains"/>
    <property type="match status" value="1"/>
</dbReference>
<evidence type="ECO:0000313" key="6">
    <source>
        <dbReference type="EMBL" id="MBC2889708.1"/>
    </source>
</evidence>
<accession>A0A842JIP3</accession>
<dbReference type="InterPro" id="IPR000055">
    <property type="entry name" value="Restrct_endonuc_typeI_TRD"/>
</dbReference>
<dbReference type="PANTHER" id="PTHR43140">
    <property type="entry name" value="TYPE-1 RESTRICTION ENZYME ECOKI SPECIFICITY PROTEIN"/>
    <property type="match status" value="1"/>
</dbReference>
<dbReference type="GO" id="GO:0004519">
    <property type="term" value="F:endonuclease activity"/>
    <property type="evidence" value="ECO:0007669"/>
    <property type="project" value="UniProtKB-KW"/>
</dbReference>
<keyword evidence="6" id="KW-0378">Hydrolase</keyword>
<evidence type="ECO:0000256" key="4">
    <source>
        <dbReference type="ARBA" id="ARBA00038652"/>
    </source>
</evidence>
<keyword evidence="3" id="KW-0238">DNA-binding</keyword>
<gene>
    <name evidence="6" type="ORF">H7313_10185</name>
</gene>
<keyword evidence="7" id="KW-1185">Reference proteome</keyword>
<dbReference type="Pfam" id="PF01420">
    <property type="entry name" value="Methylase_S"/>
    <property type="match status" value="1"/>
</dbReference>
<proteinExistence type="inferred from homology"/>
<comment type="caution">
    <text evidence="6">The sequence shown here is derived from an EMBL/GenBank/DDBJ whole genome shotgun (WGS) entry which is preliminary data.</text>
</comment>
<dbReference type="SUPFAM" id="SSF116734">
    <property type="entry name" value="DNA methylase specificity domain"/>
    <property type="match status" value="1"/>
</dbReference>
<organism evidence="6 7">
    <name type="scientific">Gordonibacter massiliensis</name>
    <name type="common">ex Traore et al. 2017</name>
    <dbReference type="NCBI Taxonomy" id="1841863"/>
    <lineage>
        <taxon>Bacteria</taxon>
        <taxon>Bacillati</taxon>
        <taxon>Actinomycetota</taxon>
        <taxon>Coriobacteriia</taxon>
        <taxon>Eggerthellales</taxon>
        <taxon>Eggerthellaceae</taxon>
        <taxon>Gordonibacter</taxon>
    </lineage>
</organism>
<dbReference type="Proteomes" id="UP000587396">
    <property type="component" value="Unassembled WGS sequence"/>
</dbReference>
<evidence type="ECO:0000256" key="1">
    <source>
        <dbReference type="ARBA" id="ARBA00010923"/>
    </source>
</evidence>
<comment type="similarity">
    <text evidence="1">Belongs to the type-I restriction system S methylase family.</text>
</comment>
<keyword evidence="2" id="KW-0680">Restriction system</keyword>
<keyword evidence="6" id="KW-0540">Nuclease</keyword>
<dbReference type="EMBL" id="JACMSE010000007">
    <property type="protein sequence ID" value="MBC2889708.1"/>
    <property type="molecule type" value="Genomic_DNA"/>
</dbReference>
<dbReference type="InterPro" id="IPR051212">
    <property type="entry name" value="Type-I_RE_S_subunit"/>
</dbReference>
<sequence>MSSYYEKIGDGDPFCIDDELPFELPDGWAWSRLGSLCEYLHRGKTPKYSDVRKYPVFAQKCNQPTHITLEKVKFADPTSISRYGDECYLRDDDIVVNSTGAGTLGRVGLFHETILGAWPCIVPDSHVTTIRCVNRLFAPYVYRLLKSPVGQWLISSKQTGSTNQKELPATEVARFLVPVPPIKEQRRISTQTEVTLRALGV</sequence>
<dbReference type="GO" id="GO:0003677">
    <property type="term" value="F:DNA binding"/>
    <property type="evidence" value="ECO:0007669"/>
    <property type="project" value="UniProtKB-KW"/>
</dbReference>
<keyword evidence="6" id="KW-0255">Endonuclease</keyword>
<reference evidence="6 7" key="1">
    <citation type="submission" date="2020-08" db="EMBL/GenBank/DDBJ databases">
        <authorList>
            <person name="Liu C."/>
            <person name="Sun Q."/>
        </authorList>
    </citation>
    <scope>NUCLEOTIDE SEQUENCE [LARGE SCALE GENOMIC DNA]</scope>
    <source>
        <strain evidence="6 7">N22</strain>
    </source>
</reference>
<comment type="subunit">
    <text evidence="4">The methyltransferase is composed of M and S polypeptides.</text>
</comment>
<evidence type="ECO:0000256" key="2">
    <source>
        <dbReference type="ARBA" id="ARBA00022747"/>
    </source>
</evidence>